<dbReference type="EMBL" id="JROU02001874">
    <property type="protein sequence ID" value="OEH74921.1"/>
    <property type="molecule type" value="Genomic_DNA"/>
</dbReference>
<evidence type="ECO:0000313" key="5">
    <source>
        <dbReference type="EMBL" id="OEH74921.1"/>
    </source>
</evidence>
<feature type="region of interest" description="Disordered" evidence="4">
    <location>
        <begin position="423"/>
        <end position="443"/>
    </location>
</feature>
<evidence type="ECO:0000256" key="2">
    <source>
        <dbReference type="ARBA" id="ARBA00022528"/>
    </source>
</evidence>
<accession>A0A1D3CUP0</accession>
<keyword evidence="2" id="KW-0150">Chloroplast</keyword>
<dbReference type="Proteomes" id="UP000095192">
    <property type="component" value="Unassembled WGS sequence"/>
</dbReference>
<dbReference type="Gene3D" id="3.40.1350.100">
    <property type="match status" value="1"/>
</dbReference>
<evidence type="ECO:0000256" key="3">
    <source>
        <dbReference type="ARBA" id="ARBA00022640"/>
    </source>
</evidence>
<gene>
    <name evidence="5" type="ORF">cyc_00854</name>
</gene>
<dbReference type="VEuPathDB" id="ToxoDB:LOC113147510"/>
<proteinExistence type="predicted"/>
<feature type="compositionally biased region" description="Basic and acidic residues" evidence="4">
    <location>
        <begin position="577"/>
        <end position="586"/>
    </location>
</feature>
<feature type="region of interest" description="Disordered" evidence="4">
    <location>
        <begin position="501"/>
        <end position="553"/>
    </location>
</feature>
<feature type="compositionally biased region" description="Low complexity" evidence="4">
    <location>
        <begin position="539"/>
        <end position="553"/>
    </location>
</feature>
<dbReference type="InterPro" id="IPR007378">
    <property type="entry name" value="Tic22-like"/>
</dbReference>
<feature type="region of interest" description="Disordered" evidence="4">
    <location>
        <begin position="601"/>
        <end position="621"/>
    </location>
</feature>
<dbReference type="PANTHER" id="PTHR33926">
    <property type="entry name" value="PROTEIN TIC 22, CHLOROPLASTIC"/>
    <property type="match status" value="1"/>
</dbReference>
<dbReference type="VEuPathDB" id="ToxoDB:LOC34617954"/>
<comment type="caution">
    <text evidence="5">The sequence shown here is derived from an EMBL/GenBank/DDBJ whole genome shotgun (WGS) entry which is preliminary data.</text>
</comment>
<comment type="subcellular location">
    <subcellularLocation>
        <location evidence="1">Plastid</location>
        <location evidence="1">Chloroplast</location>
    </subcellularLocation>
</comment>
<feature type="region of interest" description="Disordered" evidence="4">
    <location>
        <begin position="355"/>
        <end position="377"/>
    </location>
</feature>
<organism evidence="5 6">
    <name type="scientific">Cyclospora cayetanensis</name>
    <dbReference type="NCBI Taxonomy" id="88456"/>
    <lineage>
        <taxon>Eukaryota</taxon>
        <taxon>Sar</taxon>
        <taxon>Alveolata</taxon>
        <taxon>Apicomplexa</taxon>
        <taxon>Conoidasida</taxon>
        <taxon>Coccidia</taxon>
        <taxon>Eucoccidiorida</taxon>
        <taxon>Eimeriorina</taxon>
        <taxon>Eimeriidae</taxon>
        <taxon>Cyclospora</taxon>
    </lineage>
</organism>
<dbReference type="AlphaFoldDB" id="A0A1D3CUP0"/>
<dbReference type="GO" id="GO:0009507">
    <property type="term" value="C:chloroplast"/>
    <property type="evidence" value="ECO:0007669"/>
    <property type="project" value="UniProtKB-SubCell"/>
</dbReference>
<name>A0A1D3CUP0_9EIME</name>
<sequence length="749" mass="80750">MSSPASCVLAPLYNTRCTLRNMSGLSLEWHLLGIPVFAVVDSTGSPFVFSEERAPRSRSRRTYWDRLRGRGPPLKSDPPRLVQKGLLFFDANEAFAYLHQLLKTSPHVDARVAVLSLSRVFPEFRRQSRLLLRLPPDDASHKAPILEQRQDHEALSPLFQWLFVPSRRATVHARQIRRALGVPLFYRRELRILRGGKSILPLFFDLEDLQRTWKAACAGNGGASSCSSSNEGDDKAGVEIVDFLDLLLRAALEPQSSKHRERCRAPPLQNLLNNQPLYTVGSSPTTCPTPCPVMTSLEAIIAQNFPDDGTDPPSAALGALTPSEAEVPERGVTPQGVLGASTVVKEVAFVKFPVPKSKKPSHADAQKETAAAAEVSGTAGERGAAVSGLDGVPVVKYGSLFEFSDTAEDDWVAVRNLPRLAVKKEGGAQGAPSSAEHRGDSRSRRLALLQSLPKPQGVPPTGCLGSVGFSSGLSLSVRTPGDDTAAAPASGNAAIQMVPRALQQKQKRGRKQEDDGAAVSAPNDGLTSASSEDLKKEAGATSAEAAATAPAEEPFLTSMFTLYESDGEEEAGAEPSSCREVKDASKVKDQEAVASAWPVTPAAQAAHVPPPPAAEPSANWVSRGEEETLQELGIDKTLLQASGISSAELRDLRRMGTTTVSGDSLKNPDWYAASTSGPLAKKAKLRLATKVWSAKDGTVTETLEPKFMQKRKHQINWLAAEAHEKELEMLELTARTRQSKYQTAMKYGW</sequence>
<dbReference type="PANTHER" id="PTHR33926:SF4">
    <property type="entry name" value="PROTEIN TIC 22, CHLOROPLASTIC"/>
    <property type="match status" value="1"/>
</dbReference>
<protein>
    <submittedName>
        <fullName evidence="5">Uncharacterized protein</fullName>
    </submittedName>
</protein>
<evidence type="ECO:0000256" key="1">
    <source>
        <dbReference type="ARBA" id="ARBA00004229"/>
    </source>
</evidence>
<keyword evidence="3" id="KW-0934">Plastid</keyword>
<dbReference type="InParanoid" id="A0A1D3CUP0"/>
<dbReference type="Pfam" id="PF10253">
    <property type="entry name" value="PRCC"/>
    <property type="match status" value="1"/>
</dbReference>
<evidence type="ECO:0000313" key="6">
    <source>
        <dbReference type="Proteomes" id="UP000095192"/>
    </source>
</evidence>
<keyword evidence="6" id="KW-1185">Reference proteome</keyword>
<reference evidence="5 6" key="1">
    <citation type="journal article" date="2016" name="BMC Genomics">
        <title>Comparative genomics reveals Cyclospora cayetanensis possesses coccidia-like metabolism and invasion components but unique surface antigens.</title>
        <authorList>
            <person name="Liu S."/>
            <person name="Wang L."/>
            <person name="Zheng H."/>
            <person name="Xu Z."/>
            <person name="Roellig D.M."/>
            <person name="Li N."/>
            <person name="Frace M.A."/>
            <person name="Tang K."/>
            <person name="Arrowood M.J."/>
            <person name="Moss D.M."/>
            <person name="Zhang L."/>
            <person name="Feng Y."/>
            <person name="Xiao L."/>
        </authorList>
    </citation>
    <scope>NUCLEOTIDE SEQUENCE [LARGE SCALE GENOMIC DNA]</scope>
    <source>
        <strain evidence="5 6">CHN_HEN01</strain>
    </source>
</reference>
<dbReference type="GO" id="GO:0015031">
    <property type="term" value="P:protein transport"/>
    <property type="evidence" value="ECO:0007669"/>
    <property type="project" value="InterPro"/>
</dbReference>
<dbReference type="VEuPathDB" id="ToxoDB:cyc_00854"/>
<evidence type="ECO:0000256" key="4">
    <source>
        <dbReference type="SAM" id="MobiDB-lite"/>
    </source>
</evidence>
<dbReference type="InterPro" id="IPR018800">
    <property type="entry name" value="PRCC"/>
</dbReference>
<feature type="region of interest" description="Disordered" evidence="4">
    <location>
        <begin position="566"/>
        <end position="586"/>
    </location>
</feature>